<evidence type="ECO:0000313" key="1">
    <source>
        <dbReference type="EMBL" id="RMA42150.1"/>
    </source>
</evidence>
<reference evidence="1 2" key="1">
    <citation type="submission" date="2018-10" db="EMBL/GenBank/DDBJ databases">
        <authorList>
            <person name="Jung H.S."/>
            <person name="Jeon C.O."/>
        </authorList>
    </citation>
    <scope>NUCLEOTIDE SEQUENCE [LARGE SCALE GENOMIC DNA]</scope>
    <source>
        <strain evidence="1 2">MA-7-27</strain>
    </source>
</reference>
<dbReference type="Proteomes" id="UP000281343">
    <property type="component" value="Unassembled WGS sequence"/>
</dbReference>
<dbReference type="EMBL" id="RCNT01000005">
    <property type="protein sequence ID" value="RMA42150.1"/>
    <property type="molecule type" value="Genomic_DNA"/>
</dbReference>
<name>A0A3L9YH47_9RHOB</name>
<dbReference type="RefSeq" id="WP_121898259.1">
    <property type="nucleotide sequence ID" value="NZ_RCNT01000005.1"/>
</dbReference>
<evidence type="ECO:0000313" key="2">
    <source>
        <dbReference type="Proteomes" id="UP000281343"/>
    </source>
</evidence>
<keyword evidence="2" id="KW-1185">Reference proteome</keyword>
<organism evidence="1 2">
    <name type="scientific">Rhodophyticola porphyridii</name>
    <dbReference type="NCBI Taxonomy" id="1852017"/>
    <lineage>
        <taxon>Bacteria</taxon>
        <taxon>Pseudomonadati</taxon>
        <taxon>Pseudomonadota</taxon>
        <taxon>Alphaproteobacteria</taxon>
        <taxon>Rhodobacterales</taxon>
        <taxon>Roseobacteraceae</taxon>
        <taxon>Rhodophyticola</taxon>
    </lineage>
</organism>
<accession>A0A3L9YH47</accession>
<dbReference type="AlphaFoldDB" id="A0A3L9YH47"/>
<comment type="caution">
    <text evidence="1">The sequence shown here is derived from an EMBL/GenBank/DDBJ whole genome shotgun (WGS) entry which is preliminary data.</text>
</comment>
<gene>
    <name evidence="1" type="ORF">D9R08_11925</name>
</gene>
<dbReference type="OrthoDB" id="6198264at2"/>
<sequence>MARRVLFWGLGLVILGAATAGLLYFATAGATVFRVEGDRMYMSGPMTGASPERFEMLVEQNPGLRTVVLGDMPGAADITALLQNGYRIRRLGLTTEVAPGARIEGDAVWLVLAGAGRQIGAAAEIVISDWGGADLAEDDVAHEERRRYVADMLGDDAFYQATLDAGAEGRILTGEDFSGFGLVTGG</sequence>
<protein>
    <submittedName>
        <fullName evidence="1">Uncharacterized protein</fullName>
    </submittedName>
</protein>
<proteinExistence type="predicted"/>